<dbReference type="InterPro" id="IPR019734">
    <property type="entry name" value="TPR_rpt"/>
</dbReference>
<dbReference type="Pfam" id="PF13431">
    <property type="entry name" value="TPR_17"/>
    <property type="match status" value="1"/>
</dbReference>
<proteinExistence type="predicted"/>
<evidence type="ECO:0000256" key="2">
    <source>
        <dbReference type="ARBA" id="ARBA00022803"/>
    </source>
</evidence>
<dbReference type="EMBL" id="BPUB01000001">
    <property type="protein sequence ID" value="GJG58542.1"/>
    <property type="molecule type" value="Genomic_DNA"/>
</dbReference>
<dbReference type="GeneID" id="72467421"/>
<dbReference type="AlphaFoldDB" id="A0A9R1C9I6"/>
<dbReference type="SUPFAM" id="SSF48452">
    <property type="entry name" value="TPR-like"/>
    <property type="match status" value="1"/>
</dbReference>
<dbReference type="InterPro" id="IPR011990">
    <property type="entry name" value="TPR-like_helical_dom_sf"/>
</dbReference>
<reference evidence="5" key="1">
    <citation type="journal article" date="2022" name="Int. J. Syst. Evol. Microbiol.">
        <title>Prevotella lacticifex sp. nov., isolated from the rumen of cows.</title>
        <authorList>
            <person name="Shinkai T."/>
            <person name="Ikeyama N."/>
            <person name="Kumagai M."/>
            <person name="Ohmori H."/>
            <person name="Sakamoto M."/>
            <person name="Ohkuma M."/>
            <person name="Mitsumori M."/>
        </authorList>
    </citation>
    <scope>NUCLEOTIDE SEQUENCE</scope>
    <source>
        <strain evidence="5">R5076</strain>
    </source>
</reference>
<gene>
    <name evidence="5" type="ORF">PRLR5076_13930</name>
</gene>
<dbReference type="SMART" id="SM00028">
    <property type="entry name" value="TPR"/>
    <property type="match status" value="3"/>
</dbReference>
<comment type="caution">
    <text evidence="5">The sequence shown here is derived from an EMBL/GenBank/DDBJ whole genome shotgun (WGS) entry which is preliminary data.</text>
</comment>
<keyword evidence="6" id="KW-1185">Reference proteome</keyword>
<feature type="chain" id="PRO_5040394309" description="Tetratricopeptide repeat protein" evidence="4">
    <location>
        <begin position="22"/>
        <end position="180"/>
    </location>
</feature>
<evidence type="ECO:0008006" key="7">
    <source>
        <dbReference type="Google" id="ProtNLM"/>
    </source>
</evidence>
<evidence type="ECO:0000256" key="1">
    <source>
        <dbReference type="ARBA" id="ARBA00022737"/>
    </source>
</evidence>
<evidence type="ECO:0000256" key="3">
    <source>
        <dbReference type="PROSITE-ProRule" id="PRU00339"/>
    </source>
</evidence>
<protein>
    <recommendedName>
        <fullName evidence="7">Tetratricopeptide repeat protein</fullName>
    </recommendedName>
</protein>
<evidence type="ECO:0000313" key="6">
    <source>
        <dbReference type="Proteomes" id="UP000825483"/>
    </source>
</evidence>
<keyword evidence="2 3" id="KW-0802">TPR repeat</keyword>
<feature type="repeat" description="TPR" evidence="3">
    <location>
        <begin position="93"/>
        <end position="126"/>
    </location>
</feature>
<sequence>MNGKRAALALLLLLLAAPMMAQYNIKKLMDEGRRSLDQGYYVVALQIFQRVVGLRPDKNEAWYLSALSKYHLEDYKGAENDCSRAISIDPFIIDYVELRAMSRLREEKYDSAIVDFTHALEMNPDNCDYWFNRAYCYSQEHAFAIALQQLDYIEKRWPSFTAAKDLRQTILATQRLRGSH</sequence>
<keyword evidence="4" id="KW-0732">Signal</keyword>
<keyword evidence="1" id="KW-0677">Repeat</keyword>
<name>A0A9R1C9I6_9BACT</name>
<dbReference type="InterPro" id="IPR050498">
    <property type="entry name" value="Ycf3"/>
</dbReference>
<dbReference type="Pfam" id="PF13432">
    <property type="entry name" value="TPR_16"/>
    <property type="match status" value="1"/>
</dbReference>
<dbReference type="Proteomes" id="UP000825483">
    <property type="component" value="Unassembled WGS sequence"/>
</dbReference>
<evidence type="ECO:0000256" key="4">
    <source>
        <dbReference type="SAM" id="SignalP"/>
    </source>
</evidence>
<feature type="signal peptide" evidence="4">
    <location>
        <begin position="1"/>
        <end position="21"/>
    </location>
</feature>
<dbReference type="PROSITE" id="PS50005">
    <property type="entry name" value="TPR"/>
    <property type="match status" value="1"/>
</dbReference>
<dbReference type="PANTHER" id="PTHR44858">
    <property type="entry name" value="TETRATRICOPEPTIDE REPEAT PROTEIN 6"/>
    <property type="match status" value="1"/>
</dbReference>
<organism evidence="5 6">
    <name type="scientific">Prevotella lacticifex</name>
    <dbReference type="NCBI Taxonomy" id="2854755"/>
    <lineage>
        <taxon>Bacteria</taxon>
        <taxon>Pseudomonadati</taxon>
        <taxon>Bacteroidota</taxon>
        <taxon>Bacteroidia</taxon>
        <taxon>Bacteroidales</taxon>
        <taxon>Prevotellaceae</taxon>
        <taxon>Prevotella</taxon>
    </lineage>
</organism>
<evidence type="ECO:0000313" key="5">
    <source>
        <dbReference type="EMBL" id="GJG58542.1"/>
    </source>
</evidence>
<accession>A0A9R1C9I6</accession>
<dbReference type="RefSeq" id="WP_223926216.1">
    <property type="nucleotide sequence ID" value="NZ_BPTU01000001.1"/>
</dbReference>
<dbReference type="Gene3D" id="1.25.40.10">
    <property type="entry name" value="Tetratricopeptide repeat domain"/>
    <property type="match status" value="2"/>
</dbReference>
<dbReference type="PANTHER" id="PTHR44858:SF1">
    <property type="entry name" value="UDP-N-ACETYLGLUCOSAMINE--PEPTIDE N-ACETYLGLUCOSAMINYLTRANSFERASE SPINDLY-RELATED"/>
    <property type="match status" value="1"/>
</dbReference>